<organism evidence="6 7">
    <name type="scientific">Methylotuvimicrobium alcaliphilum (strain DSM 19304 / NCIMB 14124 / VKM B-2133 / 20Z)</name>
    <name type="common">Methylomicrobium alcaliphilum</name>
    <dbReference type="NCBI Taxonomy" id="1091494"/>
    <lineage>
        <taxon>Bacteria</taxon>
        <taxon>Pseudomonadati</taxon>
        <taxon>Pseudomonadota</taxon>
        <taxon>Gammaproteobacteria</taxon>
        <taxon>Methylococcales</taxon>
        <taxon>Methylococcaceae</taxon>
        <taxon>Methylotuvimicrobium</taxon>
    </lineage>
</organism>
<dbReference type="Pfam" id="PF03466">
    <property type="entry name" value="LysR_substrate"/>
    <property type="match status" value="1"/>
</dbReference>
<dbReference type="InterPro" id="IPR036390">
    <property type="entry name" value="WH_DNA-bd_sf"/>
</dbReference>
<name>G4T127_META2</name>
<dbReference type="Gene3D" id="3.40.190.290">
    <property type="match status" value="1"/>
</dbReference>
<dbReference type="GO" id="GO:0043565">
    <property type="term" value="F:sequence-specific DNA binding"/>
    <property type="evidence" value="ECO:0007669"/>
    <property type="project" value="TreeGrafter"/>
</dbReference>
<dbReference type="HOGENOM" id="CLU_039613_16_2_6"/>
<comment type="similarity">
    <text evidence="1">Belongs to the LysR transcriptional regulatory family.</text>
</comment>
<dbReference type="PANTHER" id="PTHR30537:SF5">
    <property type="entry name" value="HTH-TYPE TRANSCRIPTIONAL ACTIVATOR TTDR-RELATED"/>
    <property type="match status" value="1"/>
</dbReference>
<dbReference type="STRING" id="1091494.MEALZ_2892"/>
<dbReference type="PATRIC" id="fig|271065.3.peg.2969"/>
<dbReference type="Gene3D" id="1.10.10.10">
    <property type="entry name" value="Winged helix-like DNA-binding domain superfamily/Winged helix DNA-binding domain"/>
    <property type="match status" value="1"/>
</dbReference>
<evidence type="ECO:0000313" key="7">
    <source>
        <dbReference type="Proteomes" id="UP000008315"/>
    </source>
</evidence>
<evidence type="ECO:0000256" key="2">
    <source>
        <dbReference type="ARBA" id="ARBA00023015"/>
    </source>
</evidence>
<evidence type="ECO:0000256" key="1">
    <source>
        <dbReference type="ARBA" id="ARBA00009437"/>
    </source>
</evidence>
<dbReference type="Pfam" id="PF00126">
    <property type="entry name" value="HTH_1"/>
    <property type="match status" value="1"/>
</dbReference>
<evidence type="ECO:0000256" key="4">
    <source>
        <dbReference type="ARBA" id="ARBA00023163"/>
    </source>
</evidence>
<proteinExistence type="inferred from homology"/>
<keyword evidence="2" id="KW-0805">Transcription regulation</keyword>
<dbReference type="KEGG" id="mah:MEALZ_2892"/>
<evidence type="ECO:0000259" key="5">
    <source>
        <dbReference type="PROSITE" id="PS50931"/>
    </source>
</evidence>
<accession>G4T127</accession>
<dbReference type="GO" id="GO:0003700">
    <property type="term" value="F:DNA-binding transcription factor activity"/>
    <property type="evidence" value="ECO:0007669"/>
    <property type="project" value="InterPro"/>
</dbReference>
<dbReference type="FunFam" id="1.10.10.10:FF:000001">
    <property type="entry name" value="LysR family transcriptional regulator"/>
    <property type="match status" value="1"/>
</dbReference>
<dbReference type="AlphaFoldDB" id="G4T127"/>
<keyword evidence="4" id="KW-0804">Transcription</keyword>
<evidence type="ECO:0000256" key="3">
    <source>
        <dbReference type="ARBA" id="ARBA00023125"/>
    </source>
</evidence>
<dbReference type="PANTHER" id="PTHR30537">
    <property type="entry name" value="HTH-TYPE TRANSCRIPTIONAL REGULATOR"/>
    <property type="match status" value="1"/>
</dbReference>
<dbReference type="InterPro" id="IPR005119">
    <property type="entry name" value="LysR_subst-bd"/>
</dbReference>
<sequence>MDKLNNIKVFCRIVELGTFAAVAREMKVSAMMVSKYMAQLEESLGVALLNRTTRKISLTEAGESYYARSKPLLDEFAELDEDIAELGQNVKGVLKIAAPIDFGGIYMAPAINAYQSEHPNVKVMMSLQNVHINLSEGIYDLSILVSNSLELGVVARKIAETRLCTFASPGYIAKYGEPRRIEDLSRHHCLHYIDTPHEDYWVFNVDGEEKKLRTTWHFASNNGRALCQAASLGMGITQAPEISVANYLEQGKLVEILKDYRIPSLSIYATYMQRRFIPAKITTFVNFLTKYFDWQMNAGADRIKKRETGAP</sequence>
<dbReference type="InterPro" id="IPR036388">
    <property type="entry name" value="WH-like_DNA-bd_sf"/>
</dbReference>
<protein>
    <submittedName>
        <fullName evidence="6">Transcriptional regulator, LysR family</fullName>
    </submittedName>
</protein>
<dbReference type="InterPro" id="IPR000847">
    <property type="entry name" value="LysR_HTH_N"/>
</dbReference>
<keyword evidence="7" id="KW-1185">Reference proteome</keyword>
<feature type="domain" description="HTH lysR-type" evidence="5">
    <location>
        <begin position="1"/>
        <end position="59"/>
    </location>
</feature>
<evidence type="ECO:0000313" key="6">
    <source>
        <dbReference type="EMBL" id="CCE24558.1"/>
    </source>
</evidence>
<dbReference type="SUPFAM" id="SSF46785">
    <property type="entry name" value="Winged helix' DNA-binding domain"/>
    <property type="match status" value="1"/>
</dbReference>
<keyword evidence="3" id="KW-0238">DNA-binding</keyword>
<dbReference type="SUPFAM" id="SSF53850">
    <property type="entry name" value="Periplasmic binding protein-like II"/>
    <property type="match status" value="1"/>
</dbReference>
<dbReference type="PROSITE" id="PS50931">
    <property type="entry name" value="HTH_LYSR"/>
    <property type="match status" value="1"/>
</dbReference>
<dbReference type="GO" id="GO:0006351">
    <property type="term" value="P:DNA-templated transcription"/>
    <property type="evidence" value="ECO:0007669"/>
    <property type="project" value="TreeGrafter"/>
</dbReference>
<dbReference type="RefSeq" id="WP_014149322.1">
    <property type="nucleotide sequence ID" value="NC_016112.1"/>
</dbReference>
<dbReference type="InterPro" id="IPR058163">
    <property type="entry name" value="LysR-type_TF_proteobact-type"/>
</dbReference>
<reference evidence="7" key="1">
    <citation type="journal article" date="2012" name="J. Bacteriol.">
        <title>Genome sequence of the haloalkaliphilic methanotrophic bacterium Methylomicrobium alcaliphilum 20Z.</title>
        <authorList>
            <person name="Vuilleumier S."/>
            <person name="Khmelenina V.N."/>
            <person name="Bringel F."/>
            <person name="Reshetnikov A.S."/>
            <person name="Lajus A."/>
            <person name="Mangenot S."/>
            <person name="Rouy Z."/>
            <person name="Op den Camp H.J."/>
            <person name="Jetten M.S."/>
            <person name="Dispirito A.A."/>
            <person name="Dunfield P."/>
            <person name="Klotz M.G."/>
            <person name="Semrau J.D."/>
            <person name="Stein L.Y."/>
            <person name="Barbe V."/>
            <person name="Medigue C."/>
            <person name="Trotsenko Y.A."/>
            <person name="Kalyuzhnaya M.G."/>
        </authorList>
    </citation>
    <scope>NUCLEOTIDE SEQUENCE [LARGE SCALE GENOMIC DNA]</scope>
    <source>
        <strain evidence="7">DSM 19304 / NCIMB 14124 / VKM B-2133 / 20Z</strain>
    </source>
</reference>
<dbReference type="EMBL" id="FO082060">
    <property type="protein sequence ID" value="CCE24558.1"/>
    <property type="molecule type" value="Genomic_DNA"/>
</dbReference>
<dbReference type="Proteomes" id="UP000008315">
    <property type="component" value="Chromosome"/>
</dbReference>
<gene>
    <name evidence="6" type="ordered locus">MEALZ_2892</name>
</gene>
<dbReference type="CDD" id="cd08422">
    <property type="entry name" value="PBP2_CrgA_like"/>
    <property type="match status" value="1"/>
</dbReference>